<accession>A0A381QJ51</accession>
<evidence type="ECO:0000256" key="1">
    <source>
        <dbReference type="SAM" id="Phobius"/>
    </source>
</evidence>
<feature type="transmembrane region" description="Helical" evidence="1">
    <location>
        <begin position="77"/>
        <end position="96"/>
    </location>
</feature>
<name>A0A381QJ51_9ZZZZ</name>
<feature type="transmembrane region" description="Helical" evidence="1">
    <location>
        <begin position="20"/>
        <end position="38"/>
    </location>
</feature>
<organism evidence="2">
    <name type="scientific">marine metagenome</name>
    <dbReference type="NCBI Taxonomy" id="408172"/>
    <lineage>
        <taxon>unclassified sequences</taxon>
        <taxon>metagenomes</taxon>
        <taxon>ecological metagenomes</taxon>
    </lineage>
</organism>
<reference evidence="2" key="1">
    <citation type="submission" date="2018-05" db="EMBL/GenBank/DDBJ databases">
        <authorList>
            <person name="Lanie J.A."/>
            <person name="Ng W.-L."/>
            <person name="Kazmierczak K.M."/>
            <person name="Andrzejewski T.M."/>
            <person name="Davidsen T.M."/>
            <person name="Wayne K.J."/>
            <person name="Tettelin H."/>
            <person name="Glass J.I."/>
            <person name="Rusch D."/>
            <person name="Podicherti R."/>
            <person name="Tsui H.-C.T."/>
            <person name="Winkler M.E."/>
        </authorList>
    </citation>
    <scope>NUCLEOTIDE SEQUENCE</scope>
</reference>
<keyword evidence="1" id="KW-0472">Membrane</keyword>
<gene>
    <name evidence="2" type="ORF">METZ01_LOCUS30971</name>
</gene>
<dbReference type="EMBL" id="UINC01001341">
    <property type="protein sequence ID" value="SUZ78117.1"/>
    <property type="molecule type" value="Genomic_DNA"/>
</dbReference>
<keyword evidence="1" id="KW-1133">Transmembrane helix</keyword>
<sequence>MILFLRVFAYICLWTTPFQVAFVLWGIGIVTVTDYSILSLSNIEFITNYLGFLLFIVEWLYTWFWNVLLDWVFSLPFILHQTFKAIVSTWLGLWILKNIDGWQSVKA</sequence>
<keyword evidence="1" id="KW-0812">Transmembrane</keyword>
<evidence type="ECO:0000313" key="2">
    <source>
        <dbReference type="EMBL" id="SUZ78117.1"/>
    </source>
</evidence>
<proteinExistence type="predicted"/>
<dbReference type="AlphaFoldDB" id="A0A381QJ51"/>
<protein>
    <submittedName>
        <fullName evidence="2">Uncharacterized protein</fullName>
    </submittedName>
</protein>
<feature type="transmembrane region" description="Helical" evidence="1">
    <location>
        <begin position="45"/>
        <end position="65"/>
    </location>
</feature>